<feature type="compositionally biased region" description="Polar residues" evidence="1">
    <location>
        <begin position="124"/>
        <end position="133"/>
    </location>
</feature>
<reference evidence="2 3" key="1">
    <citation type="journal article" date="2012" name="Nat. Genet.">
        <title>The yak genome and adaptation to life at high altitude.</title>
        <authorList>
            <person name="Qiu Q."/>
            <person name="Zhang G."/>
            <person name="Ma T."/>
            <person name="Qian W."/>
            <person name="Wang J."/>
            <person name="Ye Z."/>
            <person name="Cao C."/>
            <person name="Hu Q."/>
            <person name="Kim J."/>
            <person name="Larkin D.M."/>
            <person name="Auvil L."/>
            <person name="Capitanu B."/>
            <person name="Ma J."/>
            <person name="Lewin H.A."/>
            <person name="Qian X."/>
            <person name="Lang Y."/>
            <person name="Zhou R."/>
            <person name="Wang L."/>
            <person name="Wang K."/>
            <person name="Xia J."/>
            <person name="Liao S."/>
            <person name="Pan S."/>
            <person name="Lu X."/>
            <person name="Hou H."/>
            <person name="Wang Y."/>
            <person name="Zang X."/>
            <person name="Yin Y."/>
            <person name="Ma H."/>
            <person name="Zhang J."/>
            <person name="Wang Z."/>
            <person name="Zhang Y."/>
            <person name="Zhang D."/>
            <person name="Yonezawa T."/>
            <person name="Hasegawa M."/>
            <person name="Zhong Y."/>
            <person name="Liu W."/>
            <person name="Zhang Y."/>
            <person name="Huang Z."/>
            <person name="Zhang S."/>
            <person name="Long R."/>
            <person name="Yang H."/>
            <person name="Wang J."/>
            <person name="Lenstra J.A."/>
            <person name="Cooper D.N."/>
            <person name="Wu Y."/>
            <person name="Wang J."/>
            <person name="Shi P."/>
            <person name="Wang J."/>
            <person name="Liu J."/>
        </authorList>
    </citation>
    <scope>NUCLEOTIDE SEQUENCE [LARGE SCALE GENOMIC DNA]</scope>
    <source>
        <strain evidence="3">yakQH1</strain>
    </source>
</reference>
<name>L8IJJ4_9CETA</name>
<dbReference type="AlphaFoldDB" id="L8IJJ4"/>
<evidence type="ECO:0000313" key="3">
    <source>
        <dbReference type="Proteomes" id="UP000011080"/>
    </source>
</evidence>
<proteinExistence type="predicted"/>
<sequence>EPEDVTELLKSQARTGTDEARLLMDEQTKRFPEMETIGEDAVKTVEMMKDLNHSTNLAAGFERIDFNFEGSSTVGKMLSSSILCYREIVQKRKSKSSHFKKSPQPPEPSEQPDQPATANVEARLSTSKKITPP</sequence>
<dbReference type="EMBL" id="JH881215">
    <property type="protein sequence ID" value="ELR55689.1"/>
    <property type="molecule type" value="Genomic_DNA"/>
</dbReference>
<protein>
    <submittedName>
        <fullName evidence="2">Uncharacterized protein</fullName>
    </submittedName>
</protein>
<accession>L8IJJ4</accession>
<dbReference type="Proteomes" id="UP000011080">
    <property type="component" value="Unassembled WGS sequence"/>
</dbReference>
<gene>
    <name evidence="2" type="ORF">M91_07221</name>
</gene>
<feature type="region of interest" description="Disordered" evidence="1">
    <location>
        <begin position="94"/>
        <end position="133"/>
    </location>
</feature>
<organism evidence="2 3">
    <name type="scientific">Bos mutus</name>
    <name type="common">wild yak</name>
    <dbReference type="NCBI Taxonomy" id="72004"/>
    <lineage>
        <taxon>Eukaryota</taxon>
        <taxon>Metazoa</taxon>
        <taxon>Chordata</taxon>
        <taxon>Craniata</taxon>
        <taxon>Vertebrata</taxon>
        <taxon>Euteleostomi</taxon>
        <taxon>Mammalia</taxon>
        <taxon>Eutheria</taxon>
        <taxon>Laurasiatheria</taxon>
        <taxon>Artiodactyla</taxon>
        <taxon>Ruminantia</taxon>
        <taxon>Pecora</taxon>
        <taxon>Bovidae</taxon>
        <taxon>Bovinae</taxon>
        <taxon>Bos</taxon>
    </lineage>
</organism>
<evidence type="ECO:0000313" key="2">
    <source>
        <dbReference type="EMBL" id="ELR55689.1"/>
    </source>
</evidence>
<feature type="non-terminal residue" evidence="2">
    <location>
        <position position="1"/>
    </location>
</feature>
<evidence type="ECO:0000256" key="1">
    <source>
        <dbReference type="SAM" id="MobiDB-lite"/>
    </source>
</evidence>